<organism evidence="5 6">
    <name type="scientific">Bifidobacterium asteroides</name>
    <dbReference type="NCBI Taxonomy" id="1684"/>
    <lineage>
        <taxon>Bacteria</taxon>
        <taxon>Bacillati</taxon>
        <taxon>Actinomycetota</taxon>
        <taxon>Actinomycetes</taxon>
        <taxon>Bifidobacteriales</taxon>
        <taxon>Bifidobacteriaceae</taxon>
        <taxon>Bifidobacterium</taxon>
    </lineage>
</organism>
<reference evidence="5 6" key="1">
    <citation type="submission" date="2019-07" db="EMBL/GenBank/DDBJ databases">
        <title>Bifidobacterium asteroides genomes.</title>
        <authorList>
            <person name="Zheng H."/>
        </authorList>
    </citation>
    <scope>NUCLEOTIDE SEQUENCE [LARGE SCALE GENOMIC DNA]</scope>
    <source>
        <strain evidence="5 6">W8111</strain>
    </source>
</reference>
<sequence length="320" mass="34852">MARVAGVSHQTVSRVLNDPGSVRPKTLQAVRAAIRKTGYHRNENARALKSSVSNGIGVLASDSQQFGPGQLLWNVEKAAGEQGYLAKISLLKNNNDNDVQRAVGKLLEYDVSAIIVLSTETWIEPVVRMVADLPLVSIGSSCAQEGQFSVVDTDQQQGVRTLLDHLVAQGARRIDHLSGPHGWYSSEARLEEWMQASSRYALTAGRVYRGDWSEESGYRVGLDMADDLPDAVFSANDQMAIGLIRAFCDRGLRVPDDVMVAGFDGVPMGAYTIPSLTTVQQDFDALSSRAVSRAIDMIHGASVKKLLMQPRLIIRESTRG</sequence>
<evidence type="ECO:0000256" key="3">
    <source>
        <dbReference type="ARBA" id="ARBA00023163"/>
    </source>
</evidence>
<dbReference type="Pfam" id="PF00356">
    <property type="entry name" value="LacI"/>
    <property type="match status" value="1"/>
</dbReference>
<name>A0A556RAB2_9BIFI</name>
<evidence type="ECO:0000256" key="2">
    <source>
        <dbReference type="ARBA" id="ARBA00023125"/>
    </source>
</evidence>
<keyword evidence="2" id="KW-0238">DNA-binding</keyword>
<dbReference type="EMBL" id="VMHJ01000002">
    <property type="protein sequence ID" value="TSJ85807.1"/>
    <property type="molecule type" value="Genomic_DNA"/>
</dbReference>
<proteinExistence type="predicted"/>
<dbReference type="Proteomes" id="UP000317536">
    <property type="component" value="Unassembled WGS sequence"/>
</dbReference>
<dbReference type="CDD" id="cd01392">
    <property type="entry name" value="HTH_LacI"/>
    <property type="match status" value="1"/>
</dbReference>
<dbReference type="Gene3D" id="3.40.50.2300">
    <property type="match status" value="2"/>
</dbReference>
<dbReference type="InterPro" id="IPR000843">
    <property type="entry name" value="HTH_LacI"/>
</dbReference>
<dbReference type="GO" id="GO:0000976">
    <property type="term" value="F:transcription cis-regulatory region binding"/>
    <property type="evidence" value="ECO:0007669"/>
    <property type="project" value="TreeGrafter"/>
</dbReference>
<accession>A0A556RAB2</accession>
<feature type="domain" description="HTH lacI-type" evidence="4">
    <location>
        <begin position="1"/>
        <end position="50"/>
    </location>
</feature>
<dbReference type="InterPro" id="IPR028082">
    <property type="entry name" value="Peripla_BP_I"/>
</dbReference>
<protein>
    <submittedName>
        <fullName evidence="5">LacI family transcriptional regulator</fullName>
    </submittedName>
</protein>
<dbReference type="AlphaFoldDB" id="A0A556RAB2"/>
<dbReference type="InterPro" id="IPR010982">
    <property type="entry name" value="Lambda_DNA-bd_dom_sf"/>
</dbReference>
<dbReference type="SMART" id="SM00354">
    <property type="entry name" value="HTH_LACI"/>
    <property type="match status" value="1"/>
</dbReference>
<dbReference type="Gene3D" id="1.10.260.40">
    <property type="entry name" value="lambda repressor-like DNA-binding domains"/>
    <property type="match status" value="1"/>
</dbReference>
<gene>
    <name evidence="5" type="ORF">FPK29_05515</name>
</gene>
<dbReference type="SUPFAM" id="SSF53822">
    <property type="entry name" value="Periplasmic binding protein-like I"/>
    <property type="match status" value="1"/>
</dbReference>
<comment type="caution">
    <text evidence="5">The sequence shown here is derived from an EMBL/GenBank/DDBJ whole genome shotgun (WGS) entry which is preliminary data.</text>
</comment>
<dbReference type="PANTHER" id="PTHR30146:SF153">
    <property type="entry name" value="LACTOSE OPERON REPRESSOR"/>
    <property type="match status" value="1"/>
</dbReference>
<evidence type="ECO:0000313" key="5">
    <source>
        <dbReference type="EMBL" id="TSJ85807.1"/>
    </source>
</evidence>
<evidence type="ECO:0000256" key="1">
    <source>
        <dbReference type="ARBA" id="ARBA00023015"/>
    </source>
</evidence>
<dbReference type="InterPro" id="IPR046335">
    <property type="entry name" value="LacI/GalR-like_sensor"/>
</dbReference>
<keyword evidence="1" id="KW-0805">Transcription regulation</keyword>
<keyword evidence="3" id="KW-0804">Transcription</keyword>
<dbReference type="PROSITE" id="PS50932">
    <property type="entry name" value="HTH_LACI_2"/>
    <property type="match status" value="1"/>
</dbReference>
<evidence type="ECO:0000313" key="6">
    <source>
        <dbReference type="Proteomes" id="UP000317536"/>
    </source>
</evidence>
<dbReference type="PANTHER" id="PTHR30146">
    <property type="entry name" value="LACI-RELATED TRANSCRIPTIONAL REPRESSOR"/>
    <property type="match status" value="1"/>
</dbReference>
<dbReference type="GO" id="GO:0003700">
    <property type="term" value="F:DNA-binding transcription factor activity"/>
    <property type="evidence" value="ECO:0007669"/>
    <property type="project" value="TreeGrafter"/>
</dbReference>
<dbReference type="CDD" id="cd01574">
    <property type="entry name" value="PBP1_LacI"/>
    <property type="match status" value="1"/>
</dbReference>
<dbReference type="SUPFAM" id="SSF47413">
    <property type="entry name" value="lambda repressor-like DNA-binding domains"/>
    <property type="match status" value="1"/>
</dbReference>
<dbReference type="Pfam" id="PF13377">
    <property type="entry name" value="Peripla_BP_3"/>
    <property type="match status" value="1"/>
</dbReference>
<evidence type="ECO:0000259" key="4">
    <source>
        <dbReference type="PROSITE" id="PS50932"/>
    </source>
</evidence>